<organism evidence="2 3">
    <name type="scientific">Methylobacterium cerastii</name>
    <dbReference type="NCBI Taxonomy" id="932741"/>
    <lineage>
        <taxon>Bacteria</taxon>
        <taxon>Pseudomonadati</taxon>
        <taxon>Pseudomonadota</taxon>
        <taxon>Alphaproteobacteria</taxon>
        <taxon>Hyphomicrobiales</taxon>
        <taxon>Methylobacteriaceae</taxon>
        <taxon>Methylobacterium</taxon>
    </lineage>
</organism>
<dbReference type="InterPro" id="IPR001853">
    <property type="entry name" value="DSBA-like_thioredoxin_dom"/>
</dbReference>
<dbReference type="InterPro" id="IPR051470">
    <property type="entry name" value="Thiol:disulfide_interchange"/>
</dbReference>
<dbReference type="PROSITE" id="PS51352">
    <property type="entry name" value="THIOREDOXIN_2"/>
    <property type="match status" value="1"/>
</dbReference>
<feature type="domain" description="Thioredoxin" evidence="1">
    <location>
        <begin position="68"/>
        <end position="276"/>
    </location>
</feature>
<accession>A0ABQ4QID3</accession>
<name>A0ABQ4QID3_9HYPH</name>
<dbReference type="Proteomes" id="UP001055117">
    <property type="component" value="Unassembled WGS sequence"/>
</dbReference>
<dbReference type="InterPro" id="IPR041205">
    <property type="entry name" value="ScsC_N"/>
</dbReference>
<evidence type="ECO:0000313" key="2">
    <source>
        <dbReference type="EMBL" id="GJD44494.1"/>
    </source>
</evidence>
<dbReference type="Pfam" id="PF18312">
    <property type="entry name" value="ScsC_N"/>
    <property type="match status" value="1"/>
</dbReference>
<reference evidence="2 3" key="1">
    <citation type="journal article" date="2021" name="Front. Microbiol.">
        <title>Comprehensive Comparative Genomics and Phenotyping of Methylobacterium Species.</title>
        <authorList>
            <person name="Alessa O."/>
            <person name="Ogura Y."/>
            <person name="Fujitani Y."/>
            <person name="Takami H."/>
            <person name="Hayashi T."/>
            <person name="Sahin N."/>
            <person name="Tani A."/>
        </authorList>
    </citation>
    <scope>NUCLEOTIDE SEQUENCE [LARGE SCALE GENOMIC DNA]</scope>
    <source>
        <strain evidence="2 3">DSM 23679</strain>
    </source>
</reference>
<keyword evidence="3" id="KW-1185">Reference proteome</keyword>
<evidence type="ECO:0000259" key="1">
    <source>
        <dbReference type="PROSITE" id="PS51352"/>
    </source>
</evidence>
<proteinExistence type="predicted"/>
<dbReference type="SUPFAM" id="SSF52833">
    <property type="entry name" value="Thioredoxin-like"/>
    <property type="match status" value="1"/>
</dbReference>
<dbReference type="InterPro" id="IPR036249">
    <property type="entry name" value="Thioredoxin-like_sf"/>
</dbReference>
<dbReference type="InterPro" id="IPR013766">
    <property type="entry name" value="Thioredoxin_domain"/>
</dbReference>
<sequence length="282" mass="29795">MPRLGLPAAPAQRGRMLLPRLLSASCLAAMLSLPLALPLALAGPALAQTAPAAPFTDAQRAGIEAIVKDYLIKNPDVLQEAIAEGEKRQVETQRLAQAAALKESQKALLDSPHDVVAGNPAGDVTMIEFFDYNCGYCRKALGDVQALIKADPKLRVVIKDFPVLGPESQEASQIALAAKQQLKGDKLFEFHQKLLESKGRVNGAKALDVAKAMGLDMAKLQKDAQGPEVKAALTENRGLGDKLGLSGTPAFIIGDEIIPGAVGVEPIRKTIADVRQCGHASC</sequence>
<comment type="caution">
    <text evidence="2">The sequence shown here is derived from an EMBL/GenBank/DDBJ whole genome shotgun (WGS) entry which is preliminary data.</text>
</comment>
<gene>
    <name evidence="2" type="ORF">AFCDBAGC_2361</name>
</gene>
<dbReference type="PANTHER" id="PTHR35272">
    <property type="entry name" value="THIOL:DISULFIDE INTERCHANGE PROTEIN DSBC-RELATED"/>
    <property type="match status" value="1"/>
</dbReference>
<dbReference type="EMBL" id="BPQG01000034">
    <property type="protein sequence ID" value="GJD44494.1"/>
    <property type="molecule type" value="Genomic_DNA"/>
</dbReference>
<dbReference type="Gene3D" id="3.40.30.10">
    <property type="entry name" value="Glutaredoxin"/>
    <property type="match status" value="1"/>
</dbReference>
<dbReference type="PANTHER" id="PTHR35272:SF3">
    <property type="entry name" value="THIOL:DISULFIDE INTERCHANGE PROTEIN DSBC"/>
    <property type="match status" value="1"/>
</dbReference>
<protein>
    <recommendedName>
        <fullName evidence="1">Thioredoxin domain-containing protein</fullName>
    </recommendedName>
</protein>
<evidence type="ECO:0000313" key="3">
    <source>
        <dbReference type="Proteomes" id="UP001055117"/>
    </source>
</evidence>
<dbReference type="Pfam" id="PF01323">
    <property type="entry name" value="DSBA"/>
    <property type="match status" value="1"/>
</dbReference>
<dbReference type="CDD" id="cd03023">
    <property type="entry name" value="DsbA_Com1_like"/>
    <property type="match status" value="1"/>
</dbReference>